<organism evidence="13 14">
    <name type="scientific">Nasonia vitripennis</name>
    <name type="common">Parasitic wasp</name>
    <dbReference type="NCBI Taxonomy" id="7425"/>
    <lineage>
        <taxon>Eukaryota</taxon>
        <taxon>Metazoa</taxon>
        <taxon>Ecdysozoa</taxon>
        <taxon>Arthropoda</taxon>
        <taxon>Hexapoda</taxon>
        <taxon>Insecta</taxon>
        <taxon>Pterygota</taxon>
        <taxon>Neoptera</taxon>
        <taxon>Endopterygota</taxon>
        <taxon>Hymenoptera</taxon>
        <taxon>Apocrita</taxon>
        <taxon>Proctotrupomorpha</taxon>
        <taxon>Chalcidoidea</taxon>
        <taxon>Pteromalidae</taxon>
        <taxon>Pteromalinae</taxon>
        <taxon>Nasonia</taxon>
    </lineage>
</organism>
<keyword evidence="5" id="KW-0235">DNA replication</keyword>
<dbReference type="GeneID" id="100123111"/>
<dbReference type="SMR" id="A0A7M7H208"/>
<evidence type="ECO:0000256" key="7">
    <source>
        <dbReference type="ARBA" id="ARBA00023242"/>
    </source>
</evidence>
<feature type="domain" description="Origin recognition complex subunit 3 winged helix C-terminal" evidence="11">
    <location>
        <begin position="552"/>
        <end position="655"/>
    </location>
</feature>
<evidence type="ECO:0000256" key="6">
    <source>
        <dbReference type="ARBA" id="ARBA00023125"/>
    </source>
</evidence>
<feature type="domain" description="Origin recognition complex subunit 3 insertion" evidence="12">
    <location>
        <begin position="314"/>
        <end position="533"/>
    </location>
</feature>
<dbReference type="GO" id="GO:0006270">
    <property type="term" value="P:DNA replication initiation"/>
    <property type="evidence" value="ECO:0007669"/>
    <property type="project" value="TreeGrafter"/>
</dbReference>
<dbReference type="RefSeq" id="XP_008202890.1">
    <property type="nucleotide sequence ID" value="XM_008204668.4"/>
</dbReference>
<dbReference type="FunCoup" id="A0A7M7H208">
    <property type="interactions" value="2012"/>
</dbReference>
<evidence type="ECO:0000256" key="5">
    <source>
        <dbReference type="ARBA" id="ARBA00022705"/>
    </source>
</evidence>
<evidence type="ECO:0000256" key="3">
    <source>
        <dbReference type="ARBA" id="ARBA00019085"/>
    </source>
</evidence>
<dbReference type="PANTHER" id="PTHR12748:SF0">
    <property type="entry name" value="ORIGIN RECOGNITION COMPLEX SUBUNIT 3"/>
    <property type="match status" value="1"/>
</dbReference>
<protein>
    <recommendedName>
        <fullName evidence="3">Origin recognition complex subunit 3</fullName>
    </recommendedName>
</protein>
<evidence type="ECO:0000256" key="9">
    <source>
        <dbReference type="ARBA" id="ARBA00045241"/>
    </source>
</evidence>
<evidence type="ECO:0000256" key="2">
    <source>
        <dbReference type="ARBA" id="ARBA00010977"/>
    </source>
</evidence>
<dbReference type="OrthoDB" id="10265211at2759"/>
<keyword evidence="4" id="KW-0597">Phosphoprotein</keyword>
<dbReference type="CDD" id="cd20704">
    <property type="entry name" value="Orc3"/>
    <property type="match status" value="1"/>
</dbReference>
<evidence type="ECO:0000256" key="8">
    <source>
        <dbReference type="ARBA" id="ARBA00026084"/>
    </source>
</evidence>
<comment type="function">
    <text evidence="9">Component of the origin recognition complex (ORC) that binds origins of replication. DNA-binding is ATP-dependent. The specific DNA sequences that define origins of replication have not been identified yet. ORC is required to assemble the pre-replication complex necessary to initiate DNA replication. Binds histone H3 and H4 trimethylation marks H3K9me3, H3K27me3 and H4K20me3.</text>
</comment>
<evidence type="ECO:0000256" key="4">
    <source>
        <dbReference type="ARBA" id="ARBA00022553"/>
    </source>
</evidence>
<name>A0A7M7H208_NASVI</name>
<comment type="similarity">
    <text evidence="2">Belongs to the ORC3 family.</text>
</comment>
<sequence>MEDVSVSKGVFAHVPRKFGQKKKKNKNLDHINEPWYKAFKETWMAIENSATRVNVDTFKQILSDLESFVEKIKTMSLLTDEIPTGILLAGVNLPDHNLLLHKLEIQLQPITRYIATVWSRDASTLKNLTDEVVCQLINGSRSEDDSLLVKKSQCTFFTLQAWHQENNISNTPLVIIIPDFESFSYNILHDFILILSSYCNSIKFVLIFGVATTLHVVHRSLSYDATSKLKIQVFHTQKQVDSLSDVLDGIVLAPNIPFKLTGRAFKLLIDIFIWYDFSVKSYLQSYKVCVWRHFYGQNEKLICCDKESIKNRVSQLTPKDLKKLKALPSVERYFNSMDKTKFDSASNKQFQEILIKLLNEFHKYISDFLIILRCLHKVSVTLPTTPFGKNFRNIYTNAVFGNTNLCETEEYKRAIQLLGFLSKEELLTNIKSIIRILDDYESAPENIKDKLQEYMDLLRSASLEVAPFDLEVETEKIKLSSRTAFKTSLRQASLKVRSSPYKEMQIEFIKFLDNEVFQPYLKSPAHMPLNEIFCCDDPSIVHNYIRGSMKAVIHNGLRDPYLYLKCDCCSAEGEILQTHPDISILYKCHLESRKMINMYDWLQTFVITVDPNDRSNDDEVNPELYDRFSRAVAELQFLGFIKTTRKKTDHVKKLT</sequence>
<dbReference type="PANTHER" id="PTHR12748">
    <property type="entry name" value="ORIGIN RECOGNITION COMPLEX SUBUNIT 3"/>
    <property type="match status" value="1"/>
</dbReference>
<evidence type="ECO:0000313" key="14">
    <source>
        <dbReference type="Proteomes" id="UP000002358"/>
    </source>
</evidence>
<evidence type="ECO:0000256" key="1">
    <source>
        <dbReference type="ARBA" id="ARBA00004123"/>
    </source>
</evidence>
<evidence type="ECO:0000259" key="10">
    <source>
        <dbReference type="Pfam" id="PF07034"/>
    </source>
</evidence>
<keyword evidence="6" id="KW-0238">DNA-binding</keyword>
<dbReference type="InterPro" id="IPR040855">
    <property type="entry name" value="ORC_WH_C"/>
</dbReference>
<evidence type="ECO:0000259" key="11">
    <source>
        <dbReference type="Pfam" id="PF18137"/>
    </source>
</evidence>
<evidence type="ECO:0000313" key="13">
    <source>
        <dbReference type="EnsemblMetazoa" id="XP_008202890"/>
    </source>
</evidence>
<proteinExistence type="inferred from homology"/>
<dbReference type="InterPro" id="IPR045667">
    <property type="entry name" value="ORC3_N"/>
</dbReference>
<comment type="subcellular location">
    <subcellularLocation>
        <location evidence="1">Nucleus</location>
    </subcellularLocation>
</comment>
<dbReference type="Proteomes" id="UP000002358">
    <property type="component" value="Chromosome 1"/>
</dbReference>
<dbReference type="Pfam" id="PF07034">
    <property type="entry name" value="ORC3_N"/>
    <property type="match status" value="1"/>
</dbReference>
<accession>A0A7M7H208</accession>
<dbReference type="GO" id="GO:0005656">
    <property type="term" value="C:nuclear pre-replicative complex"/>
    <property type="evidence" value="ECO:0007669"/>
    <property type="project" value="TreeGrafter"/>
</dbReference>
<reference evidence="13" key="1">
    <citation type="submission" date="2021-01" db="UniProtKB">
        <authorList>
            <consortium name="EnsemblMetazoa"/>
        </authorList>
    </citation>
    <scope>IDENTIFICATION</scope>
</reference>
<evidence type="ECO:0000259" key="12">
    <source>
        <dbReference type="Pfam" id="PF19675"/>
    </source>
</evidence>
<dbReference type="InParanoid" id="A0A7M7H208"/>
<dbReference type="AlphaFoldDB" id="A0A7M7H208"/>
<keyword evidence="14" id="KW-1185">Reference proteome</keyword>
<dbReference type="KEGG" id="nvi:100123111"/>
<comment type="subunit">
    <text evidence="8">Component of ORC, a complex composed of at least 6 subunits: ORC1, ORC2, ORC3, ORC4, ORC5 and ORC6. ORC is regulated in a cell-cycle dependent manner. It is sequentially assembled at the exit from anaphase of mitosis and disassembled as cells enter S phase.</text>
</comment>
<dbReference type="InterPro" id="IPR020795">
    <property type="entry name" value="ORC3"/>
</dbReference>
<dbReference type="CTD" id="23595"/>
<dbReference type="GO" id="GO:0031261">
    <property type="term" value="C:DNA replication preinitiation complex"/>
    <property type="evidence" value="ECO:0007669"/>
    <property type="project" value="TreeGrafter"/>
</dbReference>
<dbReference type="GO" id="GO:0003688">
    <property type="term" value="F:DNA replication origin binding"/>
    <property type="evidence" value="ECO:0007669"/>
    <property type="project" value="TreeGrafter"/>
</dbReference>
<keyword evidence="7" id="KW-0539">Nucleus</keyword>
<feature type="domain" description="Origin recognition complex subunit 3 N-terminal" evidence="10">
    <location>
        <begin position="20"/>
        <end position="298"/>
    </location>
</feature>
<dbReference type="Pfam" id="PF18137">
    <property type="entry name" value="WHD_ORC"/>
    <property type="match status" value="1"/>
</dbReference>
<dbReference type="GO" id="GO:0005664">
    <property type="term" value="C:nuclear origin of replication recognition complex"/>
    <property type="evidence" value="ECO:0007669"/>
    <property type="project" value="InterPro"/>
</dbReference>
<dbReference type="EnsemblMetazoa" id="XM_008204668">
    <property type="protein sequence ID" value="XP_008202890"/>
    <property type="gene ID" value="LOC100123111"/>
</dbReference>
<dbReference type="Pfam" id="PF19675">
    <property type="entry name" value="ORC3_ins"/>
    <property type="match status" value="1"/>
</dbReference>
<dbReference type="InterPro" id="IPR045663">
    <property type="entry name" value="ORC3_ins"/>
</dbReference>